<dbReference type="EC" id="2.7.7.7" evidence="1"/>
<dbReference type="GO" id="GO:0008408">
    <property type="term" value="F:3'-5' exonuclease activity"/>
    <property type="evidence" value="ECO:0007669"/>
    <property type="project" value="InterPro"/>
</dbReference>
<evidence type="ECO:0000256" key="4">
    <source>
        <dbReference type="ARBA" id="ARBA00022695"/>
    </source>
</evidence>
<dbReference type="Pfam" id="PF17657">
    <property type="entry name" value="DNA_pol3_finger"/>
    <property type="match status" value="1"/>
</dbReference>
<evidence type="ECO:0000256" key="2">
    <source>
        <dbReference type="ARBA" id="ARBA00019114"/>
    </source>
</evidence>
<protein>
    <recommendedName>
        <fullName evidence="2">DNA polymerase III subunit alpha</fullName>
        <ecNumber evidence="1">2.7.7.7</ecNumber>
    </recommendedName>
</protein>
<keyword evidence="3 9" id="KW-0808">Transferase</keyword>
<dbReference type="Pfam" id="PF14579">
    <property type="entry name" value="HHH_6"/>
    <property type="match status" value="1"/>
</dbReference>
<accession>A0A7K1SU64</accession>
<dbReference type="InterPro" id="IPR003141">
    <property type="entry name" value="Pol/His_phosphatase_N"/>
</dbReference>
<keyword evidence="5" id="KW-0235">DNA replication</keyword>
<dbReference type="InterPro" id="IPR041931">
    <property type="entry name" value="DNA_pol3_alpha_thumb_dom"/>
</dbReference>
<keyword evidence="4 9" id="KW-0548">Nucleotidyltransferase</keyword>
<comment type="caution">
    <text evidence="9">The sequence shown here is derived from an EMBL/GenBank/DDBJ whole genome shotgun (WGS) entry which is preliminary data.</text>
</comment>
<dbReference type="RefSeq" id="WP_157564743.1">
    <property type="nucleotide sequence ID" value="NZ_WPIK01000004.1"/>
</dbReference>
<dbReference type="InterPro" id="IPR010994">
    <property type="entry name" value="RuvA_2-like"/>
</dbReference>
<evidence type="ECO:0000313" key="10">
    <source>
        <dbReference type="Proteomes" id="UP000462014"/>
    </source>
</evidence>
<organism evidence="9 10">
    <name type="scientific">Mucilaginibacter arboris</name>
    <dbReference type="NCBI Taxonomy" id="2682090"/>
    <lineage>
        <taxon>Bacteria</taxon>
        <taxon>Pseudomonadati</taxon>
        <taxon>Bacteroidota</taxon>
        <taxon>Sphingobacteriia</taxon>
        <taxon>Sphingobacteriales</taxon>
        <taxon>Sphingobacteriaceae</taxon>
        <taxon>Mucilaginibacter</taxon>
    </lineage>
</organism>
<keyword evidence="6" id="KW-0239">DNA-directed DNA polymerase</keyword>
<dbReference type="PANTHER" id="PTHR32294:SF0">
    <property type="entry name" value="DNA POLYMERASE III SUBUNIT ALPHA"/>
    <property type="match status" value="1"/>
</dbReference>
<gene>
    <name evidence="9" type="primary">dnaE</name>
    <name evidence="9" type="ORF">GO621_04875</name>
</gene>
<reference evidence="9 10" key="1">
    <citation type="submission" date="2019-12" db="EMBL/GenBank/DDBJ databases">
        <title>Mucilaginibacter sp. HMF7410 genome sequencing and assembly.</title>
        <authorList>
            <person name="Kang H."/>
            <person name="Cha I."/>
            <person name="Kim H."/>
            <person name="Joh K."/>
        </authorList>
    </citation>
    <scope>NUCLEOTIDE SEQUENCE [LARGE SCALE GENOMIC DNA]</scope>
    <source>
        <strain evidence="9 10">HMF7410</strain>
    </source>
</reference>
<evidence type="ECO:0000259" key="8">
    <source>
        <dbReference type="SMART" id="SM00481"/>
    </source>
</evidence>
<evidence type="ECO:0000256" key="1">
    <source>
        <dbReference type="ARBA" id="ARBA00012417"/>
    </source>
</evidence>
<dbReference type="SUPFAM" id="SSF89550">
    <property type="entry name" value="PHP domain-like"/>
    <property type="match status" value="1"/>
</dbReference>
<dbReference type="NCBIfam" id="NF004226">
    <property type="entry name" value="PRK05673.1"/>
    <property type="match status" value="1"/>
</dbReference>
<evidence type="ECO:0000256" key="7">
    <source>
        <dbReference type="ARBA" id="ARBA00049244"/>
    </source>
</evidence>
<dbReference type="InterPro" id="IPR016195">
    <property type="entry name" value="Pol/histidinol_Pase-like"/>
</dbReference>
<dbReference type="EMBL" id="WPIK01000004">
    <property type="protein sequence ID" value="MVN20866.1"/>
    <property type="molecule type" value="Genomic_DNA"/>
</dbReference>
<dbReference type="Gene3D" id="1.10.10.1600">
    <property type="entry name" value="Bacterial DNA polymerase III alpha subunit, thumb domain"/>
    <property type="match status" value="1"/>
</dbReference>
<dbReference type="CDD" id="cd04485">
    <property type="entry name" value="DnaE_OBF"/>
    <property type="match status" value="1"/>
</dbReference>
<dbReference type="AlphaFoldDB" id="A0A7K1SU64"/>
<name>A0A7K1SU64_9SPHI</name>
<sequence length="1194" mass="135506">MPDFSHLHVHTQFSLLDGAADISKLFKKAAADGMKAMAITDHGNMFGAFKFVAEAGKHNVKPIVGCEFYVVEDRHKKQFTKDKKDVRYHQLLLAKNAEGYRNLIKLCSLGYMEGLYSKWPRIDKELILKYHKGLIATSCCIGASVPQAILKNSEAEAEAEFKWWLDLFGEDYYIELQRHDIPEQLKINQVLTSFAKKHQVKVICSNDSHYVDQQDANAHDILLCVNTGDMQSTPIAIDEEGGKGYRFGFPNDQFYFKTQAEMGQLFQDIPESLDNTNEIVDKIDHLKLKRDIMLPNFPVPQEFKIHHGADADVLNQWEYLKDLTYKGAKERYHEIGLEVQERLDFELFTIKTMGFAGYFLIVADFIKAGRDLGVFVGPGRGSAAGSAVAYCIGITNIDPIKYNLLFERFLNPDRKSMPDIDTDFDDEGRQKVIDYVVDKYGQNQVAQIITYGSMAARTSIQDVGRALNMPLSEVNSIKKLVPETLGITLKKAIEQVPELQEIFKGKDLKSKVLREAEKLEGSIRNTGVHAAGIIIAPDDLTNIVPVATSKESTLLVTQFDGKVIEDAGVIKMDFLGLKTLTIIKDALRMIKLNHHIDISIDEIPLDDKETYDLYQAGNTNGTFQFESDGMQMYMRELKPDKFEDLIAMNALYRPGPIEYIPNFIKRKHGLEAISYDLPDMEEYLAETYGITVYQEQVMLLSQKLAGFSKGDADVLRKAMGKKQIEVLNKMESQFTEGAIAKGHPKDKLTKIWNDWKAFAQYAFNKSHSTCYAFVAYQTAYLKAHYPAEYMSAVLNNQNNIEKITFFMDECRQMNIPVLGPDVNESFNTFTVNQKGEIRFGLAGIKGVGEKAVESIIEERDANGPYQSIYDFARRSNNRSVNKKSCENLVYSGAFDSFGLKRSQFFVKTENGILTGLERLIKYGNDFQNSQNSSQVSLFGGANASFIPEPPMPEAEEYPLIEKLKYEKDLIGIYLTGHPLDNYKFELDKFCNSSVLDLKLIQKMKNKEGGDEVVASFNELKRRSELCIGGLMSNVQHKMTKTGNPFGTFVLEDYNDSYEFALFGDDYIKFKNMLFDGYFVQVKGCIEEKYRQKDNWDLRITSMNLLSELRDKLTKSITISLNLNELSDRLLNDLQELVEANNQKYAVKNCVLRFQVKDKEEAIAVEMPSRSFKVNPADDFIDSVKILTNNPVTLN</sequence>
<keyword evidence="10" id="KW-1185">Reference proteome</keyword>
<dbReference type="PANTHER" id="PTHR32294">
    <property type="entry name" value="DNA POLYMERASE III SUBUNIT ALPHA"/>
    <property type="match status" value="1"/>
</dbReference>
<dbReference type="NCBIfam" id="TIGR00594">
    <property type="entry name" value="polc"/>
    <property type="match status" value="1"/>
</dbReference>
<proteinExistence type="predicted"/>
<dbReference type="InterPro" id="IPR029460">
    <property type="entry name" value="DNAPol_HHH"/>
</dbReference>
<dbReference type="GO" id="GO:0003887">
    <property type="term" value="F:DNA-directed DNA polymerase activity"/>
    <property type="evidence" value="ECO:0007669"/>
    <property type="project" value="UniProtKB-KW"/>
</dbReference>
<dbReference type="Gene3D" id="3.20.20.140">
    <property type="entry name" value="Metal-dependent hydrolases"/>
    <property type="match status" value="1"/>
</dbReference>
<dbReference type="Gene3D" id="1.10.150.870">
    <property type="match status" value="1"/>
</dbReference>
<dbReference type="InterPro" id="IPR040982">
    <property type="entry name" value="DNA_pol3_finger"/>
</dbReference>
<dbReference type="InterPro" id="IPR004013">
    <property type="entry name" value="PHP_dom"/>
</dbReference>
<comment type="catalytic activity">
    <reaction evidence="7">
        <text>DNA(n) + a 2'-deoxyribonucleoside 5'-triphosphate = DNA(n+1) + diphosphate</text>
        <dbReference type="Rhea" id="RHEA:22508"/>
        <dbReference type="Rhea" id="RHEA-COMP:17339"/>
        <dbReference type="Rhea" id="RHEA-COMP:17340"/>
        <dbReference type="ChEBI" id="CHEBI:33019"/>
        <dbReference type="ChEBI" id="CHEBI:61560"/>
        <dbReference type="ChEBI" id="CHEBI:173112"/>
        <dbReference type="EC" id="2.7.7.7"/>
    </reaction>
</comment>
<evidence type="ECO:0000256" key="5">
    <source>
        <dbReference type="ARBA" id="ARBA00022705"/>
    </source>
</evidence>
<evidence type="ECO:0000313" key="9">
    <source>
        <dbReference type="EMBL" id="MVN20866.1"/>
    </source>
</evidence>
<evidence type="ECO:0000256" key="6">
    <source>
        <dbReference type="ARBA" id="ARBA00022932"/>
    </source>
</evidence>
<dbReference type="CDD" id="cd12113">
    <property type="entry name" value="PHP_PolIIIA_DnaE3"/>
    <property type="match status" value="1"/>
</dbReference>
<dbReference type="InterPro" id="IPR011708">
    <property type="entry name" value="DNA_pol3_alpha_NTPase_dom"/>
</dbReference>
<dbReference type="SMART" id="SM00481">
    <property type="entry name" value="POLIIIAc"/>
    <property type="match status" value="1"/>
</dbReference>
<evidence type="ECO:0000256" key="3">
    <source>
        <dbReference type="ARBA" id="ARBA00022679"/>
    </source>
</evidence>
<feature type="domain" description="Polymerase/histidinol phosphatase N-terminal" evidence="8">
    <location>
        <begin position="5"/>
        <end position="72"/>
    </location>
</feature>
<dbReference type="SUPFAM" id="SSF47781">
    <property type="entry name" value="RuvA domain 2-like"/>
    <property type="match status" value="1"/>
</dbReference>
<dbReference type="GO" id="GO:0006260">
    <property type="term" value="P:DNA replication"/>
    <property type="evidence" value="ECO:0007669"/>
    <property type="project" value="UniProtKB-KW"/>
</dbReference>
<dbReference type="Proteomes" id="UP000462014">
    <property type="component" value="Unassembled WGS sequence"/>
</dbReference>
<dbReference type="Pfam" id="PF02811">
    <property type="entry name" value="PHP"/>
    <property type="match status" value="1"/>
</dbReference>
<dbReference type="InterPro" id="IPR004805">
    <property type="entry name" value="DnaE2/DnaE/PolC"/>
</dbReference>
<dbReference type="Pfam" id="PF07733">
    <property type="entry name" value="DNA_pol3_alpha"/>
    <property type="match status" value="1"/>
</dbReference>